<keyword evidence="4" id="KW-1185">Reference proteome</keyword>
<name>A0A0L7LS72_OPEBR</name>
<comment type="caution">
    <text evidence="3">The sequence shown here is derived from an EMBL/GenBank/DDBJ whole genome shotgun (WGS) entry which is preliminary data.</text>
</comment>
<dbReference type="InterPro" id="IPR006578">
    <property type="entry name" value="MADF-dom"/>
</dbReference>
<evidence type="ECO:0000256" key="1">
    <source>
        <dbReference type="SAM" id="MobiDB-lite"/>
    </source>
</evidence>
<dbReference type="AlphaFoldDB" id="A0A0L7LS72"/>
<reference evidence="3 4" key="1">
    <citation type="journal article" date="2015" name="Genome Biol. Evol.">
        <title>The genome of winter moth (Operophtera brumata) provides a genomic perspective on sexual dimorphism and phenology.</title>
        <authorList>
            <person name="Derks M.F."/>
            <person name="Smit S."/>
            <person name="Salis L."/>
            <person name="Schijlen E."/>
            <person name="Bossers A."/>
            <person name="Mateman C."/>
            <person name="Pijl A.S."/>
            <person name="de Ridder D."/>
            <person name="Groenen M.A."/>
            <person name="Visser M.E."/>
            <person name="Megens H.J."/>
        </authorList>
    </citation>
    <scope>NUCLEOTIDE SEQUENCE [LARGE SCALE GENOMIC DNA]</scope>
    <source>
        <strain evidence="3">WM2013NL</strain>
        <tissue evidence="3">Head and thorax</tissue>
    </source>
</reference>
<proteinExistence type="predicted"/>
<protein>
    <recommendedName>
        <fullName evidence="2">MADF domain-containing protein</fullName>
    </recommendedName>
</protein>
<dbReference type="Pfam" id="PF10545">
    <property type="entry name" value="MADF_DNA_bdg"/>
    <property type="match status" value="1"/>
</dbReference>
<evidence type="ECO:0000313" key="4">
    <source>
        <dbReference type="Proteomes" id="UP000037510"/>
    </source>
</evidence>
<organism evidence="3 4">
    <name type="scientific">Operophtera brumata</name>
    <name type="common">Winter moth</name>
    <name type="synonym">Phalaena brumata</name>
    <dbReference type="NCBI Taxonomy" id="104452"/>
    <lineage>
        <taxon>Eukaryota</taxon>
        <taxon>Metazoa</taxon>
        <taxon>Ecdysozoa</taxon>
        <taxon>Arthropoda</taxon>
        <taxon>Hexapoda</taxon>
        <taxon>Insecta</taxon>
        <taxon>Pterygota</taxon>
        <taxon>Neoptera</taxon>
        <taxon>Endopterygota</taxon>
        <taxon>Lepidoptera</taxon>
        <taxon>Glossata</taxon>
        <taxon>Ditrysia</taxon>
        <taxon>Geometroidea</taxon>
        <taxon>Geometridae</taxon>
        <taxon>Larentiinae</taxon>
        <taxon>Operophtera</taxon>
    </lineage>
</organism>
<feature type="region of interest" description="Disordered" evidence="1">
    <location>
        <begin position="117"/>
        <end position="145"/>
    </location>
</feature>
<feature type="domain" description="MADF" evidence="2">
    <location>
        <begin position="10"/>
        <end position="98"/>
    </location>
</feature>
<feature type="compositionally biased region" description="Polar residues" evidence="1">
    <location>
        <begin position="132"/>
        <end position="141"/>
    </location>
</feature>
<dbReference type="EMBL" id="JTDY01000200">
    <property type="protein sequence ID" value="KOB78325.1"/>
    <property type="molecule type" value="Genomic_DNA"/>
</dbReference>
<accession>A0A0L7LS72</accession>
<evidence type="ECO:0000313" key="3">
    <source>
        <dbReference type="EMBL" id="KOB78325.1"/>
    </source>
</evidence>
<dbReference type="PROSITE" id="PS51029">
    <property type="entry name" value="MADF"/>
    <property type="match status" value="1"/>
</dbReference>
<sequence length="234" mass="27426">MDWTNEMVIEFLHVYETEPIIWDLRHVDQKKKGLVAEAWRRVHKKLNWQCSIEDLKKKKDSLMAYYRIHWKRAKKMKMSEEGAEDEYKTRCFTFSLQETRPESDSCELEIQQEIPISEVQEDSGANSKERAYSSTTESATNRKGKRTKECELYGKLLSQKLMRLDEEDRLMLMNQIDNLVFRTTMRAMSQSKSRPPASIPSSSHISAVDLKENYVIQIIKSSPPPESREDPLDS</sequence>
<dbReference type="Proteomes" id="UP000037510">
    <property type="component" value="Unassembled WGS sequence"/>
</dbReference>
<evidence type="ECO:0000259" key="2">
    <source>
        <dbReference type="PROSITE" id="PS51029"/>
    </source>
</evidence>
<gene>
    <name evidence="3" type="ORF">OBRU01_02559</name>
</gene>